<dbReference type="PROSITE" id="PS50011">
    <property type="entry name" value="PROTEIN_KINASE_DOM"/>
    <property type="match status" value="1"/>
</dbReference>
<dbReference type="GO" id="GO:0045944">
    <property type="term" value="P:positive regulation of transcription by RNA polymerase II"/>
    <property type="evidence" value="ECO:0007669"/>
    <property type="project" value="TreeGrafter"/>
</dbReference>
<dbReference type="EMBL" id="LSRL02000005">
    <property type="protein sequence ID" value="TDG52151.1"/>
    <property type="molecule type" value="Genomic_DNA"/>
</dbReference>
<name>A0A484BWJ9_DRONA</name>
<dbReference type="EC" id="2.7.11.10" evidence="2"/>
<dbReference type="STRING" id="7232.A0A484BWJ9"/>
<evidence type="ECO:0000313" key="11">
    <source>
        <dbReference type="EMBL" id="TDG52151.1"/>
    </source>
</evidence>
<organism evidence="11 12">
    <name type="scientific">Drosophila navojoa</name>
    <name type="common">Fruit fly</name>
    <dbReference type="NCBI Taxonomy" id="7232"/>
    <lineage>
        <taxon>Eukaryota</taxon>
        <taxon>Metazoa</taxon>
        <taxon>Ecdysozoa</taxon>
        <taxon>Arthropoda</taxon>
        <taxon>Hexapoda</taxon>
        <taxon>Insecta</taxon>
        <taxon>Pterygota</taxon>
        <taxon>Neoptera</taxon>
        <taxon>Endopterygota</taxon>
        <taxon>Diptera</taxon>
        <taxon>Brachycera</taxon>
        <taxon>Muscomorpha</taxon>
        <taxon>Ephydroidea</taxon>
        <taxon>Drosophilidae</taxon>
        <taxon>Drosophila</taxon>
    </lineage>
</organism>
<evidence type="ECO:0000256" key="8">
    <source>
        <dbReference type="ARBA" id="ARBA00022840"/>
    </source>
</evidence>
<keyword evidence="6" id="KW-0547">Nucleotide-binding</keyword>
<keyword evidence="7" id="KW-0418">Kinase</keyword>
<comment type="catalytic activity">
    <reaction evidence="9">
        <text>L-seryl-[I-kappa-B protein] + ATP = O-phospho-L-seryl-[I-kappa-B protein] + ADP + H(+)</text>
        <dbReference type="Rhea" id="RHEA:19073"/>
        <dbReference type="Rhea" id="RHEA-COMP:13698"/>
        <dbReference type="Rhea" id="RHEA-COMP:13699"/>
        <dbReference type="ChEBI" id="CHEBI:15378"/>
        <dbReference type="ChEBI" id="CHEBI:29999"/>
        <dbReference type="ChEBI" id="CHEBI:30616"/>
        <dbReference type="ChEBI" id="CHEBI:83421"/>
        <dbReference type="ChEBI" id="CHEBI:456216"/>
        <dbReference type="EC" id="2.7.11.10"/>
    </reaction>
</comment>
<dbReference type="KEGG" id="dnv:108659762"/>
<dbReference type="InterPro" id="IPR051180">
    <property type="entry name" value="IKK"/>
</dbReference>
<dbReference type="SMART" id="SM00220">
    <property type="entry name" value="S_TKc"/>
    <property type="match status" value="1"/>
</dbReference>
<gene>
    <name evidence="11" type="ORF">AWZ03_001432</name>
</gene>
<dbReference type="GO" id="GO:0008384">
    <property type="term" value="F:IkappaB kinase activity"/>
    <property type="evidence" value="ECO:0007669"/>
    <property type="project" value="UniProtKB-EC"/>
</dbReference>
<evidence type="ECO:0000256" key="4">
    <source>
        <dbReference type="ARBA" id="ARBA00022527"/>
    </source>
</evidence>
<evidence type="ECO:0000256" key="3">
    <source>
        <dbReference type="ARBA" id="ARBA00022490"/>
    </source>
</evidence>
<dbReference type="PANTHER" id="PTHR22969:SF17">
    <property type="entry name" value="INHIBITOR OF NUCLEAR FACTOR KAPPA-B KINASE SUBUNIT BETA"/>
    <property type="match status" value="1"/>
</dbReference>
<dbReference type="PANTHER" id="PTHR22969">
    <property type="entry name" value="IKB KINASE"/>
    <property type="match status" value="1"/>
</dbReference>
<dbReference type="GO" id="GO:0005524">
    <property type="term" value="F:ATP binding"/>
    <property type="evidence" value="ECO:0007669"/>
    <property type="project" value="UniProtKB-KW"/>
</dbReference>
<evidence type="ECO:0000256" key="7">
    <source>
        <dbReference type="ARBA" id="ARBA00022777"/>
    </source>
</evidence>
<keyword evidence="3" id="KW-0963">Cytoplasm</keyword>
<dbReference type="InterPro" id="IPR011009">
    <property type="entry name" value="Kinase-like_dom_sf"/>
</dbReference>
<dbReference type="OMA" id="TRHYYAP"/>
<comment type="caution">
    <text evidence="11">The sequence shown here is derived from an EMBL/GenBank/DDBJ whole genome shotgun (WGS) entry which is preliminary data.</text>
</comment>
<dbReference type="OrthoDB" id="267381at2759"/>
<dbReference type="GO" id="GO:0033209">
    <property type="term" value="P:tumor necrosis factor-mediated signaling pathway"/>
    <property type="evidence" value="ECO:0007669"/>
    <property type="project" value="TreeGrafter"/>
</dbReference>
<dbReference type="InterPro" id="IPR000719">
    <property type="entry name" value="Prot_kinase_dom"/>
</dbReference>
<keyword evidence="5" id="KW-0808">Transferase</keyword>
<protein>
    <recommendedName>
        <fullName evidence="2">IkappaB kinase</fullName>
        <ecNumber evidence="2">2.7.11.10</ecNumber>
    </recommendedName>
</protein>
<dbReference type="AlphaFoldDB" id="A0A484BWJ9"/>
<accession>A0A484BWJ9</accession>
<evidence type="ECO:0000313" key="12">
    <source>
        <dbReference type="Proteomes" id="UP000295192"/>
    </source>
</evidence>
<keyword evidence="12" id="KW-1185">Reference proteome</keyword>
<evidence type="ECO:0000256" key="6">
    <source>
        <dbReference type="ARBA" id="ARBA00022741"/>
    </source>
</evidence>
<dbReference type="Proteomes" id="UP000295192">
    <property type="component" value="Unassembled WGS sequence"/>
</dbReference>
<proteinExistence type="predicted"/>
<evidence type="ECO:0000256" key="2">
    <source>
        <dbReference type="ARBA" id="ARBA00012442"/>
    </source>
</evidence>
<keyword evidence="8" id="KW-0067">ATP-binding</keyword>
<keyword evidence="4" id="KW-0723">Serine/threonine-protein kinase</keyword>
<evidence type="ECO:0000259" key="10">
    <source>
        <dbReference type="PROSITE" id="PS50011"/>
    </source>
</evidence>
<feature type="domain" description="Protein kinase" evidence="10">
    <location>
        <begin position="11"/>
        <end position="321"/>
    </location>
</feature>
<dbReference type="Pfam" id="PF00069">
    <property type="entry name" value="Pkinase"/>
    <property type="match status" value="1"/>
</dbReference>
<dbReference type="InterPro" id="IPR008271">
    <property type="entry name" value="Ser/Thr_kinase_AS"/>
</dbReference>
<dbReference type="Gene3D" id="1.10.510.10">
    <property type="entry name" value="Transferase(Phosphotransferase) domain 1"/>
    <property type="match status" value="1"/>
</dbReference>
<evidence type="ECO:0000256" key="5">
    <source>
        <dbReference type="ARBA" id="ARBA00022679"/>
    </source>
</evidence>
<sequence length="731" mass="84694">MPPHSLRVGDWELKGHLGQGGFGEVKHWKNRKTNQEIATKHIKHDIQDKISVDQQETMKNRWLQEFEWSRKFKKAFIVAGIELSNDSKAFIEYLNRNHVWRLPVIILEYCNGGDVRKLLEKPQNANGLPEFEVREILFALRQAIDFLHTNCKICHRDLKPDNIVIHRTGDGRKMFKLTDFGLARDSPEKTIMQSVVGTRHYYAPEVVDTGKYKETVDYWSMGVIAYEVATGVLPFIPHQTVVNIHINIKKKNRDCIAITEDCTNPNRFFFHNDIPIGHHLSQPWAAKFTKWLRLAFDTDHSRRGALAATDEVQDGVAAPAIFTQVDRMLQMKVLTVFVASIYKLLEYELMPDMTLQELVKLIERDTKLEMSMFYFVLPTGHPHKRLTTETRPIDLYVDEWRDTSEESRNPPVMIYIFNVMEKLRFEPTVPNIPDGLKHFLNQCDIKLEKWLARRMVLDMHYILTTEHALAKMLLCGYKEYALSLEHDILESQPMIKALEREKDKCCGAIEQFHVLITAAKNQNKFQLGNNQEWQSKLTSVVRKHGEIVNSIETIIHHYDSILRIARKDAIMESENIYNKIFKTDIYNIKNFQRIYMLADTITSTDLQNIAIEFAQARKAFLANETIEKVRMTISGTHLRFRKISNVVQNAVENLKAVQGELLQLQLEMLSPIHPPPIFQLNKAMGRMNIDCANIQTQPSLDPFDSLSTDSIISQAISISQIMEQEMEIEHS</sequence>
<comment type="subcellular location">
    <subcellularLocation>
        <location evidence="1">Cytoplasm</location>
    </subcellularLocation>
</comment>
<dbReference type="PROSITE" id="PS00108">
    <property type="entry name" value="PROTEIN_KINASE_ST"/>
    <property type="match status" value="1"/>
</dbReference>
<dbReference type="SUPFAM" id="SSF56112">
    <property type="entry name" value="Protein kinase-like (PK-like)"/>
    <property type="match status" value="1"/>
</dbReference>
<dbReference type="GO" id="GO:0008385">
    <property type="term" value="C:IkappaB kinase complex"/>
    <property type="evidence" value="ECO:0007669"/>
    <property type="project" value="TreeGrafter"/>
</dbReference>
<evidence type="ECO:0000256" key="9">
    <source>
        <dbReference type="ARBA" id="ARBA00048789"/>
    </source>
</evidence>
<evidence type="ECO:0000256" key="1">
    <source>
        <dbReference type="ARBA" id="ARBA00004496"/>
    </source>
</evidence>
<reference evidence="11 12" key="1">
    <citation type="journal article" date="2019" name="J. Hered.">
        <title>An Improved Genome Assembly for Drosophila navojoa, the Basal Species in the mojavensis Cluster.</title>
        <authorList>
            <person name="Vanderlinde T."/>
            <person name="Dupim E.G."/>
            <person name="Nazario-Yepiz N.O."/>
            <person name="Carvalho A.B."/>
        </authorList>
    </citation>
    <scope>NUCLEOTIDE SEQUENCE [LARGE SCALE GENOMIC DNA]</scope>
    <source>
        <strain evidence="11">Navoj_Jal97</strain>
        <tissue evidence="11">Whole organism</tissue>
    </source>
</reference>